<dbReference type="CDD" id="cd16841">
    <property type="entry name" value="RraA_family"/>
    <property type="match status" value="1"/>
</dbReference>
<feature type="binding site" evidence="5">
    <location>
        <begin position="73"/>
        <end position="76"/>
    </location>
    <ligand>
        <name>substrate</name>
    </ligand>
</feature>
<dbReference type="PANTHER" id="PTHR33254">
    <property type="entry name" value="4-HYDROXY-4-METHYL-2-OXOGLUTARATE ALDOLASE 3-RELATED"/>
    <property type="match status" value="1"/>
</dbReference>
<sequence length="192" mass="19939">MSSASLHEAAGRTGALPSAIKPIERGMTVHGPALPVRCPPGDNLWIHRAMAQAQRGDVLVVDCGPGTEFGYWGEIMATSAKALGIGGLVITGGVRDLVALIDIGLPTFSANICIQGTVKDPLGDGAVGEVIRIGSVTVRRGDLVVGDADGVLVLTPEAASRAIPIARDRDARELTILDRVRAGARTLDVYDL</sequence>
<dbReference type="InterPro" id="IPR036704">
    <property type="entry name" value="RraA/RraA-like_sf"/>
</dbReference>
<feature type="binding site" evidence="5">
    <location>
        <position position="96"/>
    </location>
    <ligand>
        <name>Mg(2+)</name>
        <dbReference type="ChEBI" id="CHEBI:18420"/>
    </ligand>
</feature>
<comment type="cofactor">
    <cofactor evidence="5">
        <name>Mg(2+)</name>
        <dbReference type="ChEBI" id="CHEBI:18420"/>
    </cofactor>
</comment>
<reference evidence="6 7" key="1">
    <citation type="submission" date="2017-09" db="EMBL/GenBank/DDBJ databases">
        <title>The Catabolism of 3,6-Dichlorosalicylic acid is Initiated by the Cytochrome P450 Monooxygenase DsmABC in Rhizorhabdus dicambivorans Ndbn-20.</title>
        <authorList>
            <person name="Na L."/>
        </authorList>
    </citation>
    <scope>NUCLEOTIDE SEQUENCE [LARGE SCALE GENOMIC DNA]</scope>
    <source>
        <strain evidence="6 7">Ndbn-20m</strain>
    </source>
</reference>
<dbReference type="KEGG" id="rdi:CMV14_06940"/>
<name>A0A2A4FW58_9SPHN</name>
<dbReference type="PANTHER" id="PTHR33254:SF4">
    <property type="entry name" value="4-HYDROXY-4-METHYL-2-OXOGLUTARATE ALDOLASE 3-RELATED"/>
    <property type="match status" value="1"/>
</dbReference>
<dbReference type="EMBL" id="NWUF01000007">
    <property type="protein sequence ID" value="PCE42679.1"/>
    <property type="molecule type" value="Genomic_DNA"/>
</dbReference>
<keyword evidence="5" id="KW-0479">Metal-binding</keyword>
<keyword evidence="7" id="KW-1185">Reference proteome</keyword>
<protein>
    <recommendedName>
        <fullName evidence="2">Putative 4-hydroxy-4-methyl-2-oxoglutarate aldolase</fullName>
    </recommendedName>
    <alternativeName>
        <fullName evidence="3">Regulator of ribonuclease activity homolog</fullName>
    </alternativeName>
    <alternativeName>
        <fullName evidence="4">RraA-like protein</fullName>
    </alternativeName>
</protein>
<organism evidence="6 7">
    <name type="scientific">Rhizorhabdus dicambivorans</name>
    <dbReference type="NCBI Taxonomy" id="1850238"/>
    <lineage>
        <taxon>Bacteria</taxon>
        <taxon>Pseudomonadati</taxon>
        <taxon>Pseudomonadota</taxon>
        <taxon>Alphaproteobacteria</taxon>
        <taxon>Sphingomonadales</taxon>
        <taxon>Sphingomonadaceae</taxon>
        <taxon>Rhizorhabdus</taxon>
    </lineage>
</organism>
<dbReference type="AlphaFoldDB" id="A0A2A4FW58"/>
<evidence type="ECO:0000256" key="5">
    <source>
        <dbReference type="PIRSR" id="PIRSR605493-1"/>
    </source>
</evidence>
<dbReference type="OrthoDB" id="9812532at2"/>
<dbReference type="SUPFAM" id="SSF89562">
    <property type="entry name" value="RraA-like"/>
    <property type="match status" value="1"/>
</dbReference>
<evidence type="ECO:0000256" key="3">
    <source>
        <dbReference type="ARBA" id="ARBA00029596"/>
    </source>
</evidence>
<evidence type="ECO:0000256" key="4">
    <source>
        <dbReference type="ARBA" id="ARBA00030169"/>
    </source>
</evidence>
<dbReference type="Pfam" id="PF03737">
    <property type="entry name" value="RraA-like"/>
    <property type="match status" value="1"/>
</dbReference>
<comment type="cofactor">
    <cofactor evidence="1">
        <name>a divalent metal cation</name>
        <dbReference type="ChEBI" id="CHEBI:60240"/>
    </cofactor>
</comment>
<keyword evidence="5" id="KW-0460">Magnesium</keyword>
<dbReference type="Gene3D" id="3.50.30.40">
    <property type="entry name" value="Ribonuclease E inhibitor RraA/RraA-like"/>
    <property type="match status" value="1"/>
</dbReference>
<feature type="binding site" evidence="5">
    <location>
        <position position="95"/>
    </location>
    <ligand>
        <name>substrate</name>
    </ligand>
</feature>
<dbReference type="InterPro" id="IPR005493">
    <property type="entry name" value="RraA/RraA-like"/>
</dbReference>
<evidence type="ECO:0000256" key="1">
    <source>
        <dbReference type="ARBA" id="ARBA00001968"/>
    </source>
</evidence>
<gene>
    <name evidence="6" type="ORF">COO09_09140</name>
</gene>
<proteinExistence type="predicted"/>
<dbReference type="Proteomes" id="UP000218934">
    <property type="component" value="Unassembled WGS sequence"/>
</dbReference>
<evidence type="ECO:0000313" key="7">
    <source>
        <dbReference type="Proteomes" id="UP000218934"/>
    </source>
</evidence>
<evidence type="ECO:0000256" key="2">
    <source>
        <dbReference type="ARBA" id="ARBA00016549"/>
    </source>
</evidence>
<accession>A0A2A4FW58</accession>
<evidence type="ECO:0000313" key="6">
    <source>
        <dbReference type="EMBL" id="PCE42679.1"/>
    </source>
</evidence>
<dbReference type="GO" id="GO:0046872">
    <property type="term" value="F:metal ion binding"/>
    <property type="evidence" value="ECO:0007669"/>
    <property type="project" value="UniProtKB-KW"/>
</dbReference>
<comment type="caution">
    <text evidence="6">The sequence shown here is derived from an EMBL/GenBank/DDBJ whole genome shotgun (WGS) entry which is preliminary data.</text>
</comment>